<sequence length="635" mass="66816">MALRRYTTSIDGTIPAPALVYSDEEVLASQDNVGIYDGLQKAPDHQNGTIHVTSHRLFFVHASRPHALSFAMDLAHIVRTESYSGLFSSSPKVTLILDPDTAYDDITSISASTSTLDIAGNVGVSDQVNFASWTCEVCNHRNPPGLSPTAAKVCALCGVPRSAVPSSSSISSSLPSSSSLPTSVLSTRTATPDIPVKGTTSEITCPACTFLNVPSRTMCEICGTPLPISTAGASAKSAPVSRPVTPSGGGPNANESLIKISFRKGGDKAFYAILRRSLKAQAWEGRRIGAGTPKGGPGSGQGTTMAGGTADTGAPRRLGIGIDAILRNVETSAQNTEDDLNDAFKDLDALMIKAKDLVQLAEELNEKLTTSSSTTTEKFRTDTVPSFVSSAASSTVSAGSSRYEQFTATTLVPSTEPEEATFIRSSLSQLGLQMANAPITADMIKDERRWVEELARELAQVLQGSPNDFGRSRPGKAGPGSGVGIMKRRGIVALDEVWGGWNRARGVSLIPPSTFLQALPHLVTYTSPPIQTRTFKSGLMALHTPPYTHTAFAARLAGYLTIFDGMNTPQVAEEEGVAVGLAAEMVDAVEQDGTICRDDLACAIVGGGAGGAGGAGVDVRWVMNEWEGYQWDGQE</sequence>
<dbReference type="SUPFAM" id="SSF50729">
    <property type="entry name" value="PH domain-like"/>
    <property type="match status" value="1"/>
</dbReference>
<evidence type="ECO:0000256" key="5">
    <source>
        <dbReference type="ARBA" id="ARBA00022833"/>
    </source>
</evidence>
<reference evidence="12" key="1">
    <citation type="journal article" date="2012" name="Science">
        <title>The Paleozoic origin of enzymatic lignin decomposition reconstructed from 31 fungal genomes.</title>
        <authorList>
            <person name="Floudas D."/>
            <person name="Binder M."/>
            <person name="Riley R."/>
            <person name="Barry K."/>
            <person name="Blanchette R.A."/>
            <person name="Henrissat B."/>
            <person name="Martinez A.T."/>
            <person name="Otillar R."/>
            <person name="Spatafora J.W."/>
            <person name="Yadav J.S."/>
            <person name="Aerts A."/>
            <person name="Benoit I."/>
            <person name="Boyd A."/>
            <person name="Carlson A."/>
            <person name="Copeland A."/>
            <person name="Coutinho P.M."/>
            <person name="de Vries R.P."/>
            <person name="Ferreira P."/>
            <person name="Findley K."/>
            <person name="Foster B."/>
            <person name="Gaskell J."/>
            <person name="Glotzer D."/>
            <person name="Gorecki P."/>
            <person name="Heitman J."/>
            <person name="Hesse C."/>
            <person name="Hori C."/>
            <person name="Igarashi K."/>
            <person name="Jurgens J.A."/>
            <person name="Kallen N."/>
            <person name="Kersten P."/>
            <person name="Kohler A."/>
            <person name="Kuees U."/>
            <person name="Kumar T.K.A."/>
            <person name="Kuo A."/>
            <person name="LaButti K."/>
            <person name="Larrondo L.F."/>
            <person name="Lindquist E."/>
            <person name="Ling A."/>
            <person name="Lombard V."/>
            <person name="Lucas S."/>
            <person name="Lundell T."/>
            <person name="Martin R."/>
            <person name="McLaughlin D.J."/>
            <person name="Morgenstern I."/>
            <person name="Morin E."/>
            <person name="Murat C."/>
            <person name="Nagy L.G."/>
            <person name="Nolan M."/>
            <person name="Ohm R.A."/>
            <person name="Patyshakuliyeva A."/>
            <person name="Rokas A."/>
            <person name="Ruiz-Duenas F.J."/>
            <person name="Sabat G."/>
            <person name="Salamov A."/>
            <person name="Samejima M."/>
            <person name="Schmutz J."/>
            <person name="Slot J.C."/>
            <person name="St John F."/>
            <person name="Stenlid J."/>
            <person name="Sun H."/>
            <person name="Sun S."/>
            <person name="Syed K."/>
            <person name="Tsang A."/>
            <person name="Wiebenga A."/>
            <person name="Young D."/>
            <person name="Pisabarro A."/>
            <person name="Eastwood D.C."/>
            <person name="Martin F."/>
            <person name="Cullen D."/>
            <person name="Grigoriev I.V."/>
            <person name="Hibbett D.S."/>
        </authorList>
    </citation>
    <scope>NUCLEOTIDE SEQUENCE [LARGE SCALE GENOMIC DNA]</scope>
    <source>
        <strain evidence="12">RWD-64-598 SS2</strain>
    </source>
</reference>
<organism evidence="11 12">
    <name type="scientific">Coniophora puteana (strain RWD-64-598)</name>
    <name type="common">Brown rot fungus</name>
    <dbReference type="NCBI Taxonomy" id="741705"/>
    <lineage>
        <taxon>Eukaryota</taxon>
        <taxon>Fungi</taxon>
        <taxon>Dikarya</taxon>
        <taxon>Basidiomycota</taxon>
        <taxon>Agaricomycotina</taxon>
        <taxon>Agaricomycetes</taxon>
        <taxon>Agaricomycetidae</taxon>
        <taxon>Boletales</taxon>
        <taxon>Coniophorineae</taxon>
        <taxon>Coniophoraceae</taxon>
        <taxon>Coniophora</taxon>
    </lineage>
</organism>
<dbReference type="Pfam" id="PF11605">
    <property type="entry name" value="Vps36_ESCRT-II"/>
    <property type="match status" value="1"/>
</dbReference>
<evidence type="ECO:0000256" key="8">
    <source>
        <dbReference type="SAM" id="Coils"/>
    </source>
</evidence>
<keyword evidence="7" id="KW-0963">Cytoplasm</keyword>
<feature type="domain" description="GLUE N-terminal" evidence="10">
    <location>
        <begin position="10"/>
        <end position="290"/>
    </location>
</feature>
<comment type="function">
    <text evidence="7">Component of the ESCRT-II complex (endosomal sorting complex required for transport II), which is required for multivesicular body (MVB) formation and sorting of endosomal cargo proteins into MVBs.</text>
</comment>
<evidence type="ECO:0000256" key="6">
    <source>
        <dbReference type="ARBA" id="ARBA00022927"/>
    </source>
</evidence>
<keyword evidence="3" id="KW-0479">Metal-binding</keyword>
<dbReference type="PANTHER" id="PTHR13128">
    <property type="entry name" value="VACUOLAR PROTEIN-SORTING-ASSOCIATED PROTEIN 36"/>
    <property type="match status" value="1"/>
</dbReference>
<dbReference type="SUPFAM" id="SSF46785">
    <property type="entry name" value="Winged helix' DNA-binding domain"/>
    <property type="match status" value="1"/>
</dbReference>
<dbReference type="InterPro" id="IPR036388">
    <property type="entry name" value="WH-like_DNA-bd_sf"/>
</dbReference>
<dbReference type="GO" id="GO:0031902">
    <property type="term" value="C:late endosome membrane"/>
    <property type="evidence" value="ECO:0007669"/>
    <property type="project" value="UniProtKB-UniRule"/>
</dbReference>
<evidence type="ECO:0000256" key="9">
    <source>
        <dbReference type="SAM" id="MobiDB-lite"/>
    </source>
</evidence>
<dbReference type="AlphaFoldDB" id="A0A5M3M7D0"/>
<keyword evidence="6 7" id="KW-0653">Protein transport</keyword>
<dbReference type="RefSeq" id="XP_007774899.1">
    <property type="nucleotide sequence ID" value="XM_007776709.1"/>
</dbReference>
<dbReference type="EMBL" id="JH711590">
    <property type="protein sequence ID" value="EIW74826.1"/>
    <property type="molecule type" value="Genomic_DNA"/>
</dbReference>
<keyword evidence="2 7" id="KW-0813">Transport</keyword>
<accession>A0A5M3M7D0</accession>
<dbReference type="OrthoDB" id="271448at2759"/>
<comment type="caution">
    <text evidence="11">The sequence shown here is derived from an EMBL/GenBank/DDBJ whole genome shotgun (WGS) entry which is preliminary data.</text>
</comment>
<feature type="compositionally biased region" description="Low complexity" evidence="9">
    <location>
        <begin position="302"/>
        <end position="314"/>
    </location>
</feature>
<dbReference type="Gene3D" id="2.30.29.30">
    <property type="entry name" value="Pleckstrin-homology domain (PH domain)/Phosphotyrosine-binding domain (PTB)"/>
    <property type="match status" value="1"/>
</dbReference>
<gene>
    <name evidence="11" type="ORF">CONPUDRAFT_169771</name>
</gene>
<dbReference type="SMART" id="SM00547">
    <property type="entry name" value="ZnF_RBZ"/>
    <property type="match status" value="2"/>
</dbReference>
<evidence type="ECO:0000313" key="12">
    <source>
        <dbReference type="Proteomes" id="UP000053558"/>
    </source>
</evidence>
<evidence type="ECO:0000256" key="2">
    <source>
        <dbReference type="ARBA" id="ARBA00022448"/>
    </source>
</evidence>
<keyword evidence="8" id="KW-0175">Coiled coil</keyword>
<evidence type="ECO:0000313" key="11">
    <source>
        <dbReference type="EMBL" id="EIW74826.1"/>
    </source>
</evidence>
<dbReference type="PANTHER" id="PTHR13128:SF12">
    <property type="entry name" value="VACUOLAR PROTEIN-SORTING-ASSOCIATED PROTEIN 36"/>
    <property type="match status" value="1"/>
</dbReference>
<evidence type="ECO:0000256" key="7">
    <source>
        <dbReference type="RuleBase" id="RU367095"/>
    </source>
</evidence>
<dbReference type="Gene3D" id="1.10.10.10">
    <property type="entry name" value="Winged helix-like DNA-binding domain superfamily/Winged helix DNA-binding domain"/>
    <property type="match status" value="2"/>
</dbReference>
<evidence type="ECO:0000256" key="3">
    <source>
        <dbReference type="ARBA" id="ARBA00022723"/>
    </source>
</evidence>
<feature type="coiled-coil region" evidence="8">
    <location>
        <begin position="326"/>
        <end position="367"/>
    </location>
</feature>
<dbReference type="InterPro" id="IPR021648">
    <property type="entry name" value="GLUE_dom"/>
</dbReference>
<name>A0A5M3M7D0_CONPW</name>
<comment type="similarity">
    <text evidence="1 7">Belongs to the VPS36 family.</text>
</comment>
<dbReference type="GO" id="GO:0000814">
    <property type="term" value="C:ESCRT II complex"/>
    <property type="evidence" value="ECO:0007669"/>
    <property type="project" value="UniProtKB-UniRule"/>
</dbReference>
<keyword evidence="4" id="KW-0863">Zinc-finger</keyword>
<dbReference type="InterPro" id="IPR001876">
    <property type="entry name" value="Znf_RanBP2"/>
</dbReference>
<feature type="region of interest" description="Disordered" evidence="9">
    <location>
        <begin position="167"/>
        <end position="187"/>
    </location>
</feature>
<dbReference type="InterPro" id="IPR036390">
    <property type="entry name" value="WH_DNA-bd_sf"/>
</dbReference>
<protein>
    <recommendedName>
        <fullName evidence="7">Vacuolar protein-sorting-associated protein 36</fullName>
    </recommendedName>
    <alternativeName>
        <fullName evidence="7">ESCRT-II complex subunit VPS36</fullName>
    </alternativeName>
</protein>
<proteinExistence type="inferred from homology"/>
<dbReference type="OMA" id="RVCYVDH"/>
<feature type="region of interest" description="Disordered" evidence="9">
    <location>
        <begin position="287"/>
        <end position="314"/>
    </location>
</feature>
<feature type="compositionally biased region" description="Low complexity" evidence="9">
    <location>
        <begin position="167"/>
        <end position="186"/>
    </location>
</feature>
<dbReference type="Proteomes" id="UP000053558">
    <property type="component" value="Unassembled WGS sequence"/>
</dbReference>
<comment type="subunit">
    <text evidence="7">Component of the endosomal sorting complex required for transport II (ESCRT-II).</text>
</comment>
<dbReference type="GeneID" id="19206325"/>
<dbReference type="GO" id="GO:0043328">
    <property type="term" value="P:protein transport to vacuole involved in ubiquitin-dependent protein catabolic process via the multivesicular body sorting pathway"/>
    <property type="evidence" value="ECO:0007669"/>
    <property type="project" value="UniProtKB-UniRule"/>
</dbReference>
<dbReference type="GO" id="GO:0043130">
    <property type="term" value="F:ubiquitin binding"/>
    <property type="evidence" value="ECO:0007669"/>
    <property type="project" value="UniProtKB-UniRule"/>
</dbReference>
<dbReference type="Gene3D" id="2.30.30.380">
    <property type="entry name" value="Zn-finger domain of Sec23/24"/>
    <property type="match status" value="1"/>
</dbReference>
<dbReference type="GO" id="GO:0008270">
    <property type="term" value="F:zinc ion binding"/>
    <property type="evidence" value="ECO:0007669"/>
    <property type="project" value="UniProtKB-KW"/>
</dbReference>
<evidence type="ECO:0000256" key="4">
    <source>
        <dbReference type="ARBA" id="ARBA00022771"/>
    </source>
</evidence>
<feature type="compositionally biased region" description="Gly residues" evidence="9">
    <location>
        <begin position="292"/>
        <end position="301"/>
    </location>
</feature>
<evidence type="ECO:0000256" key="1">
    <source>
        <dbReference type="ARBA" id="ARBA00009697"/>
    </source>
</evidence>
<dbReference type="Gene3D" id="6.10.140.260">
    <property type="match status" value="1"/>
</dbReference>
<keyword evidence="7" id="KW-0967">Endosome</keyword>
<dbReference type="InterPro" id="IPR036443">
    <property type="entry name" value="Znf_RanBP2_sf"/>
</dbReference>
<dbReference type="PROSITE" id="PS51495">
    <property type="entry name" value="GLUE"/>
    <property type="match status" value="1"/>
</dbReference>
<dbReference type="SUPFAM" id="SSF90209">
    <property type="entry name" value="Ran binding protein zinc finger-like"/>
    <property type="match status" value="1"/>
</dbReference>
<dbReference type="InterPro" id="IPR037855">
    <property type="entry name" value="Vps36"/>
</dbReference>
<dbReference type="GO" id="GO:0032266">
    <property type="term" value="F:phosphatidylinositol-3-phosphate binding"/>
    <property type="evidence" value="ECO:0007669"/>
    <property type="project" value="UniProtKB-UniRule"/>
</dbReference>
<evidence type="ECO:0000259" key="10">
    <source>
        <dbReference type="PROSITE" id="PS51495"/>
    </source>
</evidence>
<keyword evidence="12" id="KW-1185">Reference proteome</keyword>
<comment type="subcellular location">
    <subcellularLocation>
        <location evidence="7">Cytoplasm</location>
    </subcellularLocation>
    <subcellularLocation>
        <location evidence="7">Endosome</location>
    </subcellularLocation>
</comment>
<keyword evidence="5" id="KW-0862">Zinc</keyword>
<dbReference type="InterPro" id="IPR040608">
    <property type="entry name" value="Snf8/Vps36"/>
</dbReference>
<dbReference type="KEGG" id="cput:CONPUDRAFT_169771"/>
<dbReference type="Pfam" id="PF04157">
    <property type="entry name" value="EAP30"/>
    <property type="match status" value="1"/>
</dbReference>
<dbReference type="InterPro" id="IPR011993">
    <property type="entry name" value="PH-like_dom_sf"/>
</dbReference>